<sequence>MIEESQTVGTAILTRMQASSLFGDFDMFGWAETPEEEKDREVARLEASMEATRRKLRETHDRQGQTSSSGQNSLTLPAPPSRDDETNVGLIRQCLPWTPESAAKDNYSQREGETVDDTRARCQRRVAELAEELEMLKEVLACSEIENVERIAAQLHEAKKEADRTAGEAAAAVAVAQGAAERVTALAIDLEHAKAEADSFALIAELEAAKEDADNAAEYWSYPTDAGDCRVYCDGETSSLQPKGDSAGMQHICSTLPTISSANVSIVEDIDLSSSKPESKDEPKKFDSLPQMLVSPTSTVMKEGSVDNWGAGCYLVFEDQNQGTLTATWSRTTPASNQILAYIRPGKKVADFKYKGGGRQELKRGIGGAGPKSKCAAWIDFVKIAQAFVGEIFIIDKNGVLLVLHHRTESVSKIQQGNSGIFDDVIACAAIPDLSRSFDVGKMPSHMFSGKGQMEGAVIVFK</sequence>
<dbReference type="GeneID" id="20225685"/>
<evidence type="ECO:0000256" key="2">
    <source>
        <dbReference type="SAM" id="MobiDB-lite"/>
    </source>
</evidence>
<evidence type="ECO:0000313" key="6">
    <source>
        <dbReference type="Proteomes" id="UP000002729"/>
    </source>
</evidence>
<dbReference type="InParanoid" id="F0YGM9"/>
<evidence type="ECO:0000313" key="5">
    <source>
        <dbReference type="EMBL" id="EGB05699.1"/>
    </source>
</evidence>
<feature type="domain" description="Immune Mapped Protein 1-like C-terminal" evidence="4">
    <location>
        <begin position="408"/>
        <end position="461"/>
    </location>
</feature>
<gene>
    <name evidence="5" type="ORF">AURANDRAFT_66177</name>
</gene>
<evidence type="ECO:0000259" key="4">
    <source>
        <dbReference type="Pfam" id="PF18591"/>
    </source>
</evidence>
<evidence type="ECO:0000259" key="3">
    <source>
        <dbReference type="Pfam" id="PF18590"/>
    </source>
</evidence>
<evidence type="ECO:0008006" key="7">
    <source>
        <dbReference type="Google" id="ProtNLM"/>
    </source>
</evidence>
<dbReference type="RefSeq" id="XP_009039538.1">
    <property type="nucleotide sequence ID" value="XM_009041290.1"/>
</dbReference>
<keyword evidence="1" id="KW-0175">Coiled coil</keyword>
<reference evidence="5 6" key="1">
    <citation type="journal article" date="2011" name="Proc. Natl. Acad. Sci. U.S.A.">
        <title>Niche of harmful alga Aureococcus anophagefferens revealed through ecogenomics.</title>
        <authorList>
            <person name="Gobler C.J."/>
            <person name="Berry D.L."/>
            <person name="Dyhrman S.T."/>
            <person name="Wilhelm S.W."/>
            <person name="Salamov A."/>
            <person name="Lobanov A.V."/>
            <person name="Zhang Y."/>
            <person name="Collier J.L."/>
            <person name="Wurch L.L."/>
            <person name="Kustka A.B."/>
            <person name="Dill B.D."/>
            <person name="Shah M."/>
            <person name="VerBerkmoes N.C."/>
            <person name="Kuo A."/>
            <person name="Terry A."/>
            <person name="Pangilinan J."/>
            <person name="Lindquist E.A."/>
            <person name="Lucas S."/>
            <person name="Paulsen I.T."/>
            <person name="Hattenrath-Lehmann T.K."/>
            <person name="Talmage S.C."/>
            <person name="Walker E.A."/>
            <person name="Koch F."/>
            <person name="Burson A.M."/>
            <person name="Marcoval M.A."/>
            <person name="Tang Y.Z."/>
            <person name="Lecleir G.R."/>
            <person name="Coyne K.J."/>
            <person name="Berg G.M."/>
            <person name="Bertrand E.M."/>
            <person name="Saito M.A."/>
            <person name="Gladyshev V.N."/>
            <person name="Grigoriev I.V."/>
        </authorList>
    </citation>
    <scope>NUCLEOTIDE SEQUENCE [LARGE SCALE GENOMIC DNA]</scope>
    <source>
        <strain evidence="6">CCMP 1984</strain>
    </source>
</reference>
<feature type="region of interest" description="Disordered" evidence="2">
    <location>
        <begin position="54"/>
        <end position="86"/>
    </location>
</feature>
<dbReference type="InterPro" id="IPR040785">
    <property type="entry name" value="IMP1-like_C"/>
</dbReference>
<feature type="domain" description="Immune mapped protein 2 N-terminal" evidence="3">
    <location>
        <begin position="311"/>
        <end position="393"/>
    </location>
</feature>
<name>F0YGM9_AURAN</name>
<evidence type="ECO:0000256" key="1">
    <source>
        <dbReference type="SAM" id="Coils"/>
    </source>
</evidence>
<dbReference type="Pfam" id="PF18591">
    <property type="entry name" value="IMP2_C"/>
    <property type="match status" value="1"/>
</dbReference>
<proteinExistence type="predicted"/>
<feature type="compositionally biased region" description="Polar residues" evidence="2">
    <location>
        <begin position="64"/>
        <end position="75"/>
    </location>
</feature>
<organism evidence="6">
    <name type="scientific">Aureococcus anophagefferens</name>
    <name type="common">Harmful bloom alga</name>
    <dbReference type="NCBI Taxonomy" id="44056"/>
    <lineage>
        <taxon>Eukaryota</taxon>
        <taxon>Sar</taxon>
        <taxon>Stramenopiles</taxon>
        <taxon>Ochrophyta</taxon>
        <taxon>Pelagophyceae</taxon>
        <taxon>Pelagomonadales</taxon>
        <taxon>Pelagomonadaceae</taxon>
        <taxon>Aureococcus</taxon>
    </lineage>
</organism>
<dbReference type="Proteomes" id="UP000002729">
    <property type="component" value="Unassembled WGS sequence"/>
</dbReference>
<keyword evidence="6" id="KW-1185">Reference proteome</keyword>
<dbReference type="AlphaFoldDB" id="F0YGM9"/>
<protein>
    <recommendedName>
        <fullName evidence="7">Immune mapped protein 2 N-terminal domain-containing protein</fullName>
    </recommendedName>
</protein>
<dbReference type="KEGG" id="aaf:AURANDRAFT_66177"/>
<accession>F0YGM9</accession>
<dbReference type="EMBL" id="GL833139">
    <property type="protein sequence ID" value="EGB05699.1"/>
    <property type="molecule type" value="Genomic_DNA"/>
</dbReference>
<dbReference type="Pfam" id="PF18590">
    <property type="entry name" value="IMP2_N"/>
    <property type="match status" value="1"/>
</dbReference>
<dbReference type="OrthoDB" id="329578at2759"/>
<dbReference type="InterPro" id="IPR040955">
    <property type="entry name" value="IMP2_N"/>
</dbReference>
<feature type="coiled-coil region" evidence="1">
    <location>
        <begin position="119"/>
        <end position="168"/>
    </location>
</feature>